<feature type="compositionally biased region" description="Basic and acidic residues" evidence="1">
    <location>
        <begin position="60"/>
        <end position="69"/>
    </location>
</feature>
<feature type="compositionally biased region" description="Basic residues" evidence="1">
    <location>
        <begin position="44"/>
        <end position="59"/>
    </location>
</feature>
<sequence length="120" mass="13752">MAKIEELLQSTMAQQQCNEAQEQINRILSGYESSRDFNLTNEHTHKRGRTARGQRQSRTRNRDNRTERADLARQVKRANHWYDEIPDTPFVDSITLINTPAGFSAPKFTLYDGSADPGIT</sequence>
<protein>
    <submittedName>
        <fullName evidence="2">Uncharacterized protein</fullName>
    </submittedName>
</protein>
<dbReference type="Proteomes" id="UP000796880">
    <property type="component" value="Unassembled WGS sequence"/>
</dbReference>
<comment type="caution">
    <text evidence="2">The sequence shown here is derived from an EMBL/GenBank/DDBJ whole genome shotgun (WGS) entry which is preliminary data.</text>
</comment>
<organism evidence="2 3">
    <name type="scientific">Rhamnella rubrinervis</name>
    <dbReference type="NCBI Taxonomy" id="2594499"/>
    <lineage>
        <taxon>Eukaryota</taxon>
        <taxon>Viridiplantae</taxon>
        <taxon>Streptophyta</taxon>
        <taxon>Embryophyta</taxon>
        <taxon>Tracheophyta</taxon>
        <taxon>Spermatophyta</taxon>
        <taxon>Magnoliopsida</taxon>
        <taxon>eudicotyledons</taxon>
        <taxon>Gunneridae</taxon>
        <taxon>Pentapetalae</taxon>
        <taxon>rosids</taxon>
        <taxon>fabids</taxon>
        <taxon>Rosales</taxon>
        <taxon>Rhamnaceae</taxon>
        <taxon>rhamnoid group</taxon>
        <taxon>Rhamneae</taxon>
        <taxon>Rhamnella</taxon>
    </lineage>
</organism>
<name>A0A8K0DP58_9ROSA</name>
<proteinExistence type="predicted"/>
<evidence type="ECO:0000313" key="3">
    <source>
        <dbReference type="Proteomes" id="UP000796880"/>
    </source>
</evidence>
<accession>A0A8K0DP58</accession>
<gene>
    <name evidence="2" type="ORF">FNV43_RR21745</name>
</gene>
<reference evidence="2" key="1">
    <citation type="submission" date="2020-03" db="EMBL/GenBank/DDBJ databases">
        <title>A high-quality chromosome-level genome assembly of a woody plant with both climbing and erect habits, Rhamnella rubrinervis.</title>
        <authorList>
            <person name="Lu Z."/>
            <person name="Yang Y."/>
            <person name="Zhu X."/>
            <person name="Sun Y."/>
        </authorList>
    </citation>
    <scope>NUCLEOTIDE SEQUENCE</scope>
    <source>
        <strain evidence="2">BYM</strain>
        <tissue evidence="2">Leaf</tissue>
    </source>
</reference>
<keyword evidence="3" id="KW-1185">Reference proteome</keyword>
<evidence type="ECO:0000313" key="2">
    <source>
        <dbReference type="EMBL" id="KAF3434660.1"/>
    </source>
</evidence>
<dbReference type="EMBL" id="VOIH02000010">
    <property type="protein sequence ID" value="KAF3434660.1"/>
    <property type="molecule type" value="Genomic_DNA"/>
</dbReference>
<dbReference type="AlphaFoldDB" id="A0A8K0DP58"/>
<evidence type="ECO:0000256" key="1">
    <source>
        <dbReference type="SAM" id="MobiDB-lite"/>
    </source>
</evidence>
<feature type="region of interest" description="Disordered" evidence="1">
    <location>
        <begin position="37"/>
        <end position="69"/>
    </location>
</feature>